<dbReference type="GO" id="GO:0046983">
    <property type="term" value="F:protein dimerization activity"/>
    <property type="evidence" value="ECO:0007669"/>
    <property type="project" value="InterPro"/>
</dbReference>
<dbReference type="PROSITE" id="PS50888">
    <property type="entry name" value="BHLH"/>
    <property type="match status" value="1"/>
</dbReference>
<dbReference type="InterPro" id="IPR011598">
    <property type="entry name" value="bHLH_dom"/>
</dbReference>
<keyword evidence="5" id="KW-1185">Reference proteome</keyword>
<evidence type="ECO:0000256" key="3">
    <source>
        <dbReference type="ARBA" id="ARBA00023163"/>
    </source>
</evidence>
<dbReference type="RefSeq" id="XP_016506510.1">
    <property type="nucleotide sequence ID" value="XM_016651024.1"/>
</dbReference>
<evidence type="ECO:0000256" key="2">
    <source>
        <dbReference type="ARBA" id="ARBA00023015"/>
    </source>
</evidence>
<dbReference type="PANTHER" id="PTHR46665:SF15">
    <property type="entry name" value="TRANSCRIPTION FACTOR BHLH041"/>
    <property type="match status" value="1"/>
</dbReference>
<reference evidence="5" key="1">
    <citation type="journal article" date="2014" name="Nat. Commun.">
        <title>The tobacco genome sequence and its comparison with those of tomato and potato.</title>
        <authorList>
            <person name="Sierro N."/>
            <person name="Battey J.N."/>
            <person name="Ouadi S."/>
            <person name="Bakaher N."/>
            <person name="Bovet L."/>
            <person name="Willig A."/>
            <person name="Goepfert S."/>
            <person name="Peitsch M.C."/>
            <person name="Ivanov N.V."/>
        </authorList>
    </citation>
    <scope>NUCLEOTIDE SEQUENCE [LARGE SCALE GENOMIC DNA]</scope>
</reference>
<dbReference type="GeneID" id="107824270"/>
<dbReference type="OMA" id="MVTHITL"/>
<keyword evidence="4" id="KW-0539">Nucleus</keyword>
<dbReference type="CDD" id="cd11393">
    <property type="entry name" value="bHLH_AtbHLH_like"/>
    <property type="match status" value="1"/>
</dbReference>
<dbReference type="Proteomes" id="UP000790787">
    <property type="component" value="Chromosome 2"/>
</dbReference>
<dbReference type="GO" id="GO:0000976">
    <property type="term" value="F:transcription cis-regulatory region binding"/>
    <property type="evidence" value="ECO:0000318"/>
    <property type="project" value="GO_Central"/>
</dbReference>
<organism evidence="5 6">
    <name type="scientific">Nicotiana tabacum</name>
    <name type="common">Common tobacco</name>
    <dbReference type="NCBI Taxonomy" id="4097"/>
    <lineage>
        <taxon>Eukaryota</taxon>
        <taxon>Viridiplantae</taxon>
        <taxon>Streptophyta</taxon>
        <taxon>Embryophyta</taxon>
        <taxon>Tracheophyta</taxon>
        <taxon>Spermatophyta</taxon>
        <taxon>Magnoliopsida</taxon>
        <taxon>eudicotyledons</taxon>
        <taxon>Gunneridae</taxon>
        <taxon>Pentapetalae</taxon>
        <taxon>asterids</taxon>
        <taxon>lamiids</taxon>
        <taxon>Solanales</taxon>
        <taxon>Solanaceae</taxon>
        <taxon>Nicotianoideae</taxon>
        <taxon>Nicotianeae</taxon>
        <taxon>Nicotiana</taxon>
    </lineage>
</organism>
<evidence type="ECO:0000313" key="5">
    <source>
        <dbReference type="Proteomes" id="UP000790787"/>
    </source>
</evidence>
<keyword evidence="3" id="KW-0804">Transcription</keyword>
<evidence type="ECO:0000256" key="4">
    <source>
        <dbReference type="ARBA" id="ARBA00023242"/>
    </source>
</evidence>
<dbReference type="PANTHER" id="PTHR46665">
    <property type="entry name" value="TRANSCRIPTION FACTOR BHLH041-RELATED-RELATED"/>
    <property type="match status" value="1"/>
</dbReference>
<name>A0A1S4CZB5_TOBAC</name>
<dbReference type="SMR" id="A0A1S4CZB5"/>
<proteinExistence type="predicted"/>
<dbReference type="KEGG" id="nta:107824270"/>
<dbReference type="AlphaFoldDB" id="A0A1S4CZB5"/>
<dbReference type="InterPro" id="IPR045239">
    <property type="entry name" value="bHLH95_bHLH"/>
</dbReference>
<evidence type="ECO:0000256" key="1">
    <source>
        <dbReference type="ARBA" id="ARBA00004123"/>
    </source>
</evidence>
<reference evidence="6" key="2">
    <citation type="submission" date="2025-08" db="UniProtKB">
        <authorList>
            <consortium name="RefSeq"/>
        </authorList>
    </citation>
    <scope>IDENTIFICATION</scope>
    <source>
        <tissue evidence="6">Leaf</tissue>
    </source>
</reference>
<gene>
    <name evidence="6" type="primary">LOC107824270</name>
</gene>
<dbReference type="SUPFAM" id="SSF47459">
    <property type="entry name" value="HLH, helix-loop-helix DNA-binding domain"/>
    <property type="match status" value="1"/>
</dbReference>
<dbReference type="InterPro" id="IPR055477">
    <property type="entry name" value="DUF7049"/>
</dbReference>
<dbReference type="Pfam" id="PF23132">
    <property type="entry name" value="DUF7049"/>
    <property type="match status" value="1"/>
</dbReference>
<dbReference type="InterPro" id="IPR044658">
    <property type="entry name" value="bHLH92/bHLH041-like"/>
</dbReference>
<dbReference type="OrthoDB" id="5778525at2759"/>
<dbReference type="STRING" id="4097.A0A1S4CZB5"/>
<dbReference type="Gene3D" id="4.10.280.10">
    <property type="entry name" value="Helix-loop-helix DNA-binding domain"/>
    <property type="match status" value="1"/>
</dbReference>
<dbReference type="RefSeq" id="XP_016506510.2">
    <property type="nucleotide sequence ID" value="XM_016651024.2"/>
</dbReference>
<keyword evidence="2" id="KW-0805">Transcription regulation</keyword>
<comment type="subcellular location">
    <subcellularLocation>
        <location evidence="1">Nucleus</location>
    </subcellularLocation>
</comment>
<dbReference type="SMART" id="SM00353">
    <property type="entry name" value="HLH"/>
    <property type="match status" value="1"/>
</dbReference>
<evidence type="ECO:0000313" key="6">
    <source>
        <dbReference type="RefSeq" id="XP_016506510.2"/>
    </source>
</evidence>
<dbReference type="Pfam" id="PF00010">
    <property type="entry name" value="HLH"/>
    <property type="match status" value="1"/>
</dbReference>
<protein>
    <submittedName>
        <fullName evidence="6">Transcription factor bHLH041</fullName>
    </submittedName>
</protein>
<dbReference type="GO" id="GO:0005634">
    <property type="term" value="C:nucleus"/>
    <property type="evidence" value="ECO:0000318"/>
    <property type="project" value="GO_Central"/>
</dbReference>
<dbReference type="PaxDb" id="4097-A0A1S4CZB5"/>
<dbReference type="InterPro" id="IPR036638">
    <property type="entry name" value="HLH_DNA-bd_sf"/>
</dbReference>
<sequence>MDSIFFLEEGDRAVFLLKIMESLGCTYICLWQYFQPSNCFMSLGGIYNGDNDVAQRLFQEYRHSWLIMDNSRIPGLAFKNNVPYMELQFADFQSHASNPVQLQFYQEAGIKTVICMGCSIGEIEVGMTCSPQVNLEMGMTNLFAEYFSRPAPAATRGITNQLLPIDQNRASSSSSFSIDSPGEYSSLLFNVASTPPYVPEPPRTDTFSDQTIRPIPPVSATAMPYQQAIQTLNQIQGIQLPTLETADAALTRAYLAVMTSPSSSSSSRQSRENLPTDYNQIATQKATAFRRFRSALGPNVPIATATTRRQNMFRRSINFFRNLNMMRSRQEQMQPNPRAPTSTQVHHMISERRRREKLNDSFQLLRSLLPPGTKKDKASVLASTTEYLSSLKTQVEELSKKNKMLEAQLLQRQNKSSFEPINQAAGEAIICSSTGGNERLDVEIRNVGESTSESRIVDLQISVRRECSILDLVTRLLEFLKSDNNVNLESVAANTRSVVQSEPVTHITLRLRIEGREWDESSFEEAVKRVVDDLA</sequence>
<accession>A0A1S4CZB5</accession>